<evidence type="ECO:0000313" key="1">
    <source>
        <dbReference type="EMBL" id="GAH79453.1"/>
    </source>
</evidence>
<feature type="non-terminal residue" evidence="1">
    <location>
        <position position="213"/>
    </location>
</feature>
<protein>
    <submittedName>
        <fullName evidence="1">Uncharacterized protein</fullName>
    </submittedName>
</protein>
<gene>
    <name evidence="1" type="ORF">S03H2_62754</name>
</gene>
<proteinExistence type="predicted"/>
<organism evidence="1">
    <name type="scientific">marine sediment metagenome</name>
    <dbReference type="NCBI Taxonomy" id="412755"/>
    <lineage>
        <taxon>unclassified sequences</taxon>
        <taxon>metagenomes</taxon>
        <taxon>ecological metagenomes</taxon>
    </lineage>
</organism>
<dbReference type="AlphaFoldDB" id="X1KBL5"/>
<comment type="caution">
    <text evidence="1">The sequence shown here is derived from an EMBL/GenBank/DDBJ whole genome shotgun (WGS) entry which is preliminary data.</text>
</comment>
<accession>X1KBL5</accession>
<sequence length="213" mass="25144">MKKINGKELKNKIIKYLISQGFKINPHLRLVEQSKDSIRKVHHLKRKEQLRNHSKFLLRNLNLVKNHCVSGKNLDPNKINLELIEINSGSKYEKIFLWWNLIWWSLPYTRPIGRQMRFLLWDIEQDAPFGLIGLQSPPLRSSVRDRFLGLNKDNVDYWINQSLYGQRIGALPPYNELIGGKMVALALTSNEIRERYAEKYDNKRTLLDNRILP</sequence>
<reference evidence="1" key="1">
    <citation type="journal article" date="2014" name="Front. Microbiol.">
        <title>High frequency of phylogenetically diverse reductive dehalogenase-homologous genes in deep subseafloor sedimentary metagenomes.</title>
        <authorList>
            <person name="Kawai M."/>
            <person name="Futagami T."/>
            <person name="Toyoda A."/>
            <person name="Takaki Y."/>
            <person name="Nishi S."/>
            <person name="Hori S."/>
            <person name="Arai W."/>
            <person name="Tsubouchi T."/>
            <person name="Morono Y."/>
            <person name="Uchiyama I."/>
            <person name="Ito T."/>
            <person name="Fujiyama A."/>
            <person name="Inagaki F."/>
            <person name="Takami H."/>
        </authorList>
    </citation>
    <scope>NUCLEOTIDE SEQUENCE</scope>
    <source>
        <strain evidence="1">Expedition CK06-06</strain>
    </source>
</reference>
<dbReference type="EMBL" id="BARU01040608">
    <property type="protein sequence ID" value="GAH79453.1"/>
    <property type="molecule type" value="Genomic_DNA"/>
</dbReference>
<dbReference type="Pfam" id="PF14236">
    <property type="entry name" value="DruA"/>
    <property type="match status" value="1"/>
</dbReference>
<dbReference type="InterPro" id="IPR025639">
    <property type="entry name" value="DruA"/>
</dbReference>
<name>X1KBL5_9ZZZZ</name>